<keyword evidence="3" id="KW-0067">ATP-binding</keyword>
<dbReference type="InterPro" id="IPR004365">
    <property type="entry name" value="NA-bd_OB_tRNA"/>
</dbReference>
<keyword evidence="1" id="KW-0436">Ligase</keyword>
<evidence type="ECO:0000256" key="3">
    <source>
        <dbReference type="ARBA" id="ARBA00022840"/>
    </source>
</evidence>
<dbReference type="GO" id="GO:0004816">
    <property type="term" value="F:asparagine-tRNA ligase activity"/>
    <property type="evidence" value="ECO:0007669"/>
    <property type="project" value="TreeGrafter"/>
</dbReference>
<dbReference type="PROSITE" id="PS50862">
    <property type="entry name" value="AA_TRNA_LIGASE_II"/>
    <property type="match status" value="1"/>
</dbReference>
<evidence type="ECO:0000256" key="1">
    <source>
        <dbReference type="ARBA" id="ARBA00022598"/>
    </source>
</evidence>
<organism evidence="7 8">
    <name type="scientific">Candidatus Uhrbacteria bacterium GW2011_GWF2_41_16</name>
    <dbReference type="NCBI Taxonomy" id="1618997"/>
    <lineage>
        <taxon>Bacteria</taxon>
        <taxon>Candidatus Uhriibacteriota</taxon>
    </lineage>
</organism>
<evidence type="ECO:0000313" key="7">
    <source>
        <dbReference type="EMBL" id="KKR98263.1"/>
    </source>
</evidence>
<dbReference type="Pfam" id="PF00152">
    <property type="entry name" value="tRNA-synt_2"/>
    <property type="match status" value="1"/>
</dbReference>
<dbReference type="Gene3D" id="2.40.50.140">
    <property type="entry name" value="Nucleic acid-binding proteins"/>
    <property type="match status" value="1"/>
</dbReference>
<dbReference type="SUPFAM" id="SSF55681">
    <property type="entry name" value="Class II aaRS and biotin synthetases"/>
    <property type="match status" value="1"/>
</dbReference>
<protein>
    <submittedName>
        <fullName evidence="7">Asparaginyl-tRNA synthetase</fullName>
    </submittedName>
</protein>
<proteinExistence type="predicted"/>
<dbReference type="InterPro" id="IPR006195">
    <property type="entry name" value="aa-tRNA-synth_II"/>
</dbReference>
<dbReference type="AlphaFoldDB" id="A0A0G0VBG7"/>
<dbReference type="Pfam" id="PF01336">
    <property type="entry name" value="tRNA_anti-codon"/>
    <property type="match status" value="1"/>
</dbReference>
<dbReference type="InterPro" id="IPR004364">
    <property type="entry name" value="Aa-tRNA-synt_II"/>
</dbReference>
<evidence type="ECO:0000256" key="4">
    <source>
        <dbReference type="ARBA" id="ARBA00022917"/>
    </source>
</evidence>
<sequence length="439" mass="50507">MKSVYIRDVCSFQVGTLVTILGWLTGRRRHGQVIFLDLSDSTGKIQLVLEKKTISKNDFLTAKHLLFESALEITGWLQENPQTKMQELHVQSLRVISEATVRISPQIREEFDVFDPDMTDHLLSHRHLYLRNPKIAAIMRFRDTLLWEARRWFRGHQFMEVTAPILTPVPLYEDGSALSLHINGEKVFLTQCVGYYLESAVHAFERVYNIGPSFRGEESRSKRHLMEYWHIKAEAAFGTLEDIITLVEDVIASLTNACRACGEETTKVLGTAYSLEGCVQPFPRMKYRDAIMYLQKKGCDISFGKGLSSVEEEILSRDYDGPFWIVGIPRVVEPFPYVIDPDDPEVTRTADLIAPRGYGELLGVAEKIVGLPMLQERMKEKGKLDDKRYEWIRELRGFGPVPHIAFGMGVERLMRWLLNIEHVRDAIPFPRTFRRSVYP</sequence>
<evidence type="ECO:0000256" key="5">
    <source>
        <dbReference type="ARBA" id="ARBA00023146"/>
    </source>
</evidence>
<dbReference type="Gene3D" id="3.30.930.10">
    <property type="entry name" value="Bira Bifunctional Protein, Domain 2"/>
    <property type="match status" value="1"/>
</dbReference>
<comment type="caution">
    <text evidence="7">The sequence shown here is derived from an EMBL/GenBank/DDBJ whole genome shotgun (WGS) entry which is preliminary data.</text>
</comment>
<dbReference type="GO" id="GO:0006421">
    <property type="term" value="P:asparaginyl-tRNA aminoacylation"/>
    <property type="evidence" value="ECO:0007669"/>
    <property type="project" value="TreeGrafter"/>
</dbReference>
<evidence type="ECO:0000256" key="2">
    <source>
        <dbReference type="ARBA" id="ARBA00022741"/>
    </source>
</evidence>
<dbReference type="PANTHER" id="PTHR22594:SF34">
    <property type="entry name" value="ASPARAGINE--TRNA LIGASE, MITOCHONDRIAL-RELATED"/>
    <property type="match status" value="1"/>
</dbReference>
<reference evidence="7 8" key="1">
    <citation type="journal article" date="2015" name="Nature">
        <title>rRNA introns, odd ribosomes, and small enigmatic genomes across a large radiation of phyla.</title>
        <authorList>
            <person name="Brown C.T."/>
            <person name="Hug L.A."/>
            <person name="Thomas B.C."/>
            <person name="Sharon I."/>
            <person name="Castelle C.J."/>
            <person name="Singh A."/>
            <person name="Wilkins M.J."/>
            <person name="Williams K.H."/>
            <person name="Banfield J.F."/>
        </authorList>
    </citation>
    <scope>NUCLEOTIDE SEQUENCE [LARGE SCALE GENOMIC DNA]</scope>
</reference>
<dbReference type="PANTHER" id="PTHR22594">
    <property type="entry name" value="ASPARTYL/LYSYL-TRNA SYNTHETASE"/>
    <property type="match status" value="1"/>
</dbReference>
<keyword evidence="5 7" id="KW-0030">Aminoacyl-tRNA synthetase</keyword>
<dbReference type="GO" id="GO:0003676">
    <property type="term" value="F:nucleic acid binding"/>
    <property type="evidence" value="ECO:0007669"/>
    <property type="project" value="InterPro"/>
</dbReference>
<accession>A0A0G0VBG7</accession>
<dbReference type="EMBL" id="LCAU01000004">
    <property type="protein sequence ID" value="KKR98263.1"/>
    <property type="molecule type" value="Genomic_DNA"/>
</dbReference>
<dbReference type="SUPFAM" id="SSF50249">
    <property type="entry name" value="Nucleic acid-binding proteins"/>
    <property type="match status" value="1"/>
</dbReference>
<dbReference type="InterPro" id="IPR045864">
    <property type="entry name" value="aa-tRNA-synth_II/BPL/LPL"/>
</dbReference>
<gene>
    <name evidence="7" type="ORF">UU48_C0004G0056</name>
</gene>
<evidence type="ECO:0000259" key="6">
    <source>
        <dbReference type="PROSITE" id="PS50862"/>
    </source>
</evidence>
<keyword evidence="2" id="KW-0547">Nucleotide-binding</keyword>
<dbReference type="Proteomes" id="UP000034746">
    <property type="component" value="Unassembled WGS sequence"/>
</dbReference>
<feature type="domain" description="Aminoacyl-transfer RNA synthetases class-II family profile" evidence="6">
    <location>
        <begin position="154"/>
        <end position="439"/>
    </location>
</feature>
<dbReference type="InterPro" id="IPR012340">
    <property type="entry name" value="NA-bd_OB-fold"/>
</dbReference>
<dbReference type="CDD" id="cd04100">
    <property type="entry name" value="Asp_Lys_Asn_RS_N"/>
    <property type="match status" value="1"/>
</dbReference>
<name>A0A0G0VBG7_9BACT</name>
<evidence type="ECO:0000313" key="8">
    <source>
        <dbReference type="Proteomes" id="UP000034746"/>
    </source>
</evidence>
<keyword evidence="4" id="KW-0648">Protein biosynthesis</keyword>
<dbReference type="GO" id="GO:0005524">
    <property type="term" value="F:ATP binding"/>
    <property type="evidence" value="ECO:0007669"/>
    <property type="project" value="UniProtKB-KW"/>
</dbReference>